<evidence type="ECO:0000313" key="2">
    <source>
        <dbReference type="Proteomes" id="UP000028524"/>
    </source>
</evidence>
<dbReference type="InterPro" id="IPR029055">
    <property type="entry name" value="Ntn_hydrolases_N"/>
</dbReference>
<dbReference type="Gene3D" id="3.60.20.40">
    <property type="match status" value="1"/>
</dbReference>
<keyword evidence="2" id="KW-1185">Reference proteome</keyword>
<dbReference type="HOGENOM" id="CLU_1482933_0_0_1"/>
<organism evidence="1 2">
    <name type="scientific">Stachybotrys chlorohalonatus (strain IBT 40285)</name>
    <dbReference type="NCBI Taxonomy" id="1283841"/>
    <lineage>
        <taxon>Eukaryota</taxon>
        <taxon>Fungi</taxon>
        <taxon>Dikarya</taxon>
        <taxon>Ascomycota</taxon>
        <taxon>Pezizomycotina</taxon>
        <taxon>Sordariomycetes</taxon>
        <taxon>Hypocreomycetidae</taxon>
        <taxon>Hypocreales</taxon>
        <taxon>Stachybotryaceae</taxon>
        <taxon>Stachybotrys</taxon>
    </lineage>
</organism>
<dbReference type="Proteomes" id="UP000028524">
    <property type="component" value="Unassembled WGS sequence"/>
</dbReference>
<dbReference type="SUPFAM" id="SSF56235">
    <property type="entry name" value="N-terminal nucleophile aminohydrolases (Ntn hydrolases)"/>
    <property type="match status" value="1"/>
</dbReference>
<dbReference type="EMBL" id="KL660255">
    <property type="protein sequence ID" value="KFA67100.1"/>
    <property type="molecule type" value="Genomic_DNA"/>
</dbReference>
<dbReference type="InterPro" id="IPR043137">
    <property type="entry name" value="GGT_ssub_C"/>
</dbReference>
<name>A0A084QT15_STAC4</name>
<accession>A0A084QT15</accession>
<dbReference type="OrthoDB" id="1081007at2759"/>
<protein>
    <submittedName>
        <fullName evidence="1">Uncharacterized protein</fullName>
    </submittedName>
</protein>
<dbReference type="AlphaFoldDB" id="A0A084QT15"/>
<dbReference type="Pfam" id="PF01019">
    <property type="entry name" value="G_glu_transpept"/>
    <property type="match status" value="1"/>
</dbReference>
<proteinExistence type="predicted"/>
<evidence type="ECO:0000313" key="1">
    <source>
        <dbReference type="EMBL" id="KFA67100.1"/>
    </source>
</evidence>
<dbReference type="STRING" id="1283841.A0A084QT15"/>
<gene>
    <name evidence="1" type="ORF">S40285_10054</name>
</gene>
<reference evidence="1 2" key="1">
    <citation type="journal article" date="2014" name="BMC Genomics">
        <title>Comparative genome sequencing reveals chemotype-specific gene clusters in the toxigenic black mold Stachybotrys.</title>
        <authorList>
            <person name="Semeiks J."/>
            <person name="Borek D."/>
            <person name="Otwinowski Z."/>
            <person name="Grishin N.V."/>
        </authorList>
    </citation>
    <scope>NUCLEOTIDE SEQUENCE [LARGE SCALE GENOMIC DNA]</scope>
    <source>
        <strain evidence="1 2">IBT 40285</strain>
    </source>
</reference>
<dbReference type="InParanoid" id="A0A084QT15"/>
<sequence length="182" mass="20251">MALATIRLARDGFLGYHRYTTIRTNRPHLFVVTEDTVRYMKMVIAGQPDFLVNQREWAMCFVPKGKEEGLSFAFQDSYGTADLDAVSRSLLPTLECGRNFGSAWEEMSKEGVYVLYQGKQLTVPPAKPGFNNELGFKSLEANYTAPDKRPLSSIAPFIHRSNNHILAVSRGAGGFRIVSAVA</sequence>